<gene>
    <name evidence="2" type="ORF">CRP01_34105</name>
</gene>
<dbReference type="RefSeq" id="WP_099154561.1">
    <property type="nucleotide sequence ID" value="NZ_PDUD01000045.1"/>
</dbReference>
<dbReference type="SUPFAM" id="SSF53098">
    <property type="entry name" value="Ribonuclease H-like"/>
    <property type="match status" value="1"/>
</dbReference>
<keyword evidence="3" id="KW-1185">Reference proteome</keyword>
<comment type="caution">
    <text evidence="2">The sequence shown here is derived from an EMBL/GenBank/DDBJ whole genome shotgun (WGS) entry which is preliminary data.</text>
</comment>
<dbReference type="OrthoDB" id="1489749at2"/>
<organism evidence="2 3">
    <name type="scientific">Flavilitoribacter nigricans (strain ATCC 23147 / DSM 23189 / NBRC 102662 / NCIMB 1420 / SS-2)</name>
    <name type="common">Lewinella nigricans</name>
    <dbReference type="NCBI Taxonomy" id="1122177"/>
    <lineage>
        <taxon>Bacteria</taxon>
        <taxon>Pseudomonadati</taxon>
        <taxon>Bacteroidota</taxon>
        <taxon>Saprospiria</taxon>
        <taxon>Saprospirales</taxon>
        <taxon>Lewinellaceae</taxon>
        <taxon>Flavilitoribacter</taxon>
    </lineage>
</organism>
<feature type="domain" description="Transposase IS701-like DDE" evidence="1">
    <location>
        <begin position="20"/>
        <end position="267"/>
    </location>
</feature>
<sequence length="450" mass="51818">MITLPEEFSQQISAFAGLFSKKVFEHAKVLITGCLLVVGRRTVCSALRAVGLSQYKRFDKYHSVLSKAKWSCYRAARILLLLLVDHFSPAASYLVFGIDETIERRRGAKIKAKGIYRDPVRSSKSHFVKCSGLRWISLMLLTPISWADRVWALPFLTVLAPSERYHQQRGKAHKKITDWARQMMLQLSRWLPNRLIIIVADSSYSAIDLLDSVRRHVCMITRLRLDAALYDFVPPRPAGQVGRKRKKGERQPTLLQRLDDPETKWTEMVIPKWYNHGARSMCIASGTAIWYHSGMPPAPIRWVLTKDPGGNIDPAALLSTNLDLDSAQIIDFFIRRWTVEVTFEEVRAHLGVETQRQWSDLAIARSTPILMAMFTLITLWADHLQKQNRLVIKPCAWYQKSRPTFSDAIASVRYRVWRNQHFCTSIFQADMQKLNPPWAEHLIYMLTRAA</sequence>
<dbReference type="EMBL" id="PDUD01000045">
    <property type="protein sequence ID" value="PHN02068.1"/>
    <property type="molecule type" value="Genomic_DNA"/>
</dbReference>
<dbReference type="AlphaFoldDB" id="A0A2D0N115"/>
<dbReference type="InterPro" id="IPR012337">
    <property type="entry name" value="RNaseH-like_sf"/>
</dbReference>
<name>A0A2D0N115_FLAN2</name>
<protein>
    <recommendedName>
        <fullName evidence="1">Transposase IS701-like DDE domain-containing protein</fullName>
    </recommendedName>
</protein>
<accession>A0A2D0N115</accession>
<evidence type="ECO:0000313" key="3">
    <source>
        <dbReference type="Proteomes" id="UP000223913"/>
    </source>
</evidence>
<dbReference type="Pfam" id="PF13546">
    <property type="entry name" value="DDE_5"/>
    <property type="match status" value="1"/>
</dbReference>
<dbReference type="Proteomes" id="UP000223913">
    <property type="component" value="Unassembled WGS sequence"/>
</dbReference>
<dbReference type="InterPro" id="IPR038721">
    <property type="entry name" value="IS701-like_DDE_dom"/>
</dbReference>
<evidence type="ECO:0000313" key="2">
    <source>
        <dbReference type="EMBL" id="PHN02068.1"/>
    </source>
</evidence>
<evidence type="ECO:0000259" key="1">
    <source>
        <dbReference type="Pfam" id="PF13546"/>
    </source>
</evidence>
<proteinExistence type="predicted"/>
<reference evidence="2 3" key="1">
    <citation type="submission" date="2017-10" db="EMBL/GenBank/DDBJ databases">
        <title>The draft genome sequence of Lewinella nigricans NBRC 102662.</title>
        <authorList>
            <person name="Wang K."/>
        </authorList>
    </citation>
    <scope>NUCLEOTIDE SEQUENCE [LARGE SCALE GENOMIC DNA]</scope>
    <source>
        <strain evidence="2 3">NBRC 102662</strain>
    </source>
</reference>